<evidence type="ECO:0000256" key="3">
    <source>
        <dbReference type="ARBA" id="ARBA00022884"/>
    </source>
</evidence>
<dbReference type="EMBL" id="CDGG01000001">
    <property type="protein sequence ID" value="CEI82800.1"/>
    <property type="molecule type" value="Genomic_DNA"/>
</dbReference>
<dbReference type="NCBIfam" id="NF006477">
    <property type="entry name" value="PRK08881.1"/>
    <property type="match status" value="1"/>
</dbReference>
<dbReference type="GO" id="GO:0003735">
    <property type="term" value="F:structural constituent of ribosome"/>
    <property type="evidence" value="ECO:0007669"/>
    <property type="project" value="InterPro"/>
</dbReference>
<evidence type="ECO:0000256" key="7">
    <source>
        <dbReference type="HAMAP-Rule" id="MF_00537"/>
    </source>
</evidence>
<dbReference type="PANTHER" id="PTHR19836:SF19">
    <property type="entry name" value="SMALL RIBOSOMAL SUBUNIT PROTEIN US14M"/>
    <property type="match status" value="1"/>
</dbReference>
<name>A0A0A1MBW0_9BACI</name>
<dbReference type="Proteomes" id="UP000040453">
    <property type="component" value="Unassembled WGS sequence"/>
</dbReference>
<dbReference type="PANTHER" id="PTHR19836">
    <property type="entry name" value="30S RIBOSOMAL PROTEIN S14"/>
    <property type="match status" value="1"/>
</dbReference>
<comment type="similarity">
    <text evidence="1 7">Belongs to the universal ribosomal protein uS14 family.</text>
</comment>
<dbReference type="AlphaFoldDB" id="A0A0A1MBW0"/>
<sequence length="89" mass="10429">MAKKSKVAKEKKRQQMVAQYAELRRELKAKGDYEALRKLPRDSSPTRLKSRCEVTGRPRGYMRKFNMSRIAFREYAHKGQVPGVKKASW</sequence>
<dbReference type="SUPFAM" id="SSF57716">
    <property type="entry name" value="Glucocorticoid receptor-like (DNA-binding domain)"/>
    <property type="match status" value="1"/>
</dbReference>
<gene>
    <name evidence="8" type="primary">rpsN2</name>
    <name evidence="7" type="synonym">rpsN</name>
    <name evidence="8" type="ORF">BN997_02686</name>
</gene>
<dbReference type="PROSITE" id="PS00527">
    <property type="entry name" value="RIBOSOMAL_S14"/>
    <property type="match status" value="1"/>
</dbReference>
<comment type="function">
    <text evidence="7">Binds 16S rRNA, required for the assembly of 30S particles and may also be responsible for determining the conformation of the 16S rRNA at the A site.</text>
</comment>
<dbReference type="InterPro" id="IPR001209">
    <property type="entry name" value="Ribosomal_uS14"/>
</dbReference>
<evidence type="ECO:0000256" key="4">
    <source>
        <dbReference type="ARBA" id="ARBA00022980"/>
    </source>
</evidence>
<proteinExistence type="inferred from homology"/>
<evidence type="ECO:0000313" key="9">
    <source>
        <dbReference type="Proteomes" id="UP000040453"/>
    </source>
</evidence>
<keyword evidence="5 7" id="KW-0687">Ribonucleoprotein</keyword>
<evidence type="ECO:0000256" key="1">
    <source>
        <dbReference type="ARBA" id="ARBA00009083"/>
    </source>
</evidence>
<keyword evidence="2 7" id="KW-0699">rRNA-binding</keyword>
<dbReference type="RefSeq" id="WP_040984215.1">
    <property type="nucleotide sequence ID" value="NZ_CAXOIH010000018.1"/>
</dbReference>
<accession>A0A0A1MBW0</accession>
<dbReference type="HAMAP" id="MF_00537">
    <property type="entry name" value="Ribosomal_uS14_1"/>
    <property type="match status" value="1"/>
</dbReference>
<evidence type="ECO:0000256" key="2">
    <source>
        <dbReference type="ARBA" id="ARBA00022730"/>
    </source>
</evidence>
<dbReference type="GO" id="GO:0019843">
    <property type="term" value="F:rRNA binding"/>
    <property type="evidence" value="ECO:0007669"/>
    <property type="project" value="UniProtKB-UniRule"/>
</dbReference>
<dbReference type="InterPro" id="IPR023036">
    <property type="entry name" value="Ribosomal_uS14_bac/plastid"/>
</dbReference>
<dbReference type="GO" id="GO:0005737">
    <property type="term" value="C:cytoplasm"/>
    <property type="evidence" value="ECO:0007669"/>
    <property type="project" value="UniProtKB-ARBA"/>
</dbReference>
<keyword evidence="9" id="KW-1185">Reference proteome</keyword>
<reference evidence="8 9" key="1">
    <citation type="submission" date="2014-11" db="EMBL/GenBank/DDBJ databases">
        <authorList>
            <person name="Urmite Genomes Urmite Genomes"/>
        </authorList>
    </citation>
    <scope>NUCLEOTIDE SEQUENCE [LARGE SCALE GENOMIC DNA]</scope>
    <source>
        <strain evidence="8 9">Oc5</strain>
    </source>
</reference>
<keyword evidence="3 7" id="KW-0694">RNA-binding</keyword>
<organism evidence="8 9">
    <name type="scientific">Oceanobacillus oncorhynchi</name>
    <dbReference type="NCBI Taxonomy" id="545501"/>
    <lineage>
        <taxon>Bacteria</taxon>
        <taxon>Bacillati</taxon>
        <taxon>Bacillota</taxon>
        <taxon>Bacilli</taxon>
        <taxon>Bacillales</taxon>
        <taxon>Bacillaceae</taxon>
        <taxon>Oceanobacillus</taxon>
    </lineage>
</organism>
<evidence type="ECO:0000256" key="6">
    <source>
        <dbReference type="ARBA" id="ARBA00035167"/>
    </source>
</evidence>
<dbReference type="Gene3D" id="4.10.830.10">
    <property type="entry name" value="30s Ribosomal Protein S14, Chain N"/>
    <property type="match status" value="1"/>
</dbReference>
<dbReference type="InterPro" id="IPR043140">
    <property type="entry name" value="Ribosomal_uS14_sf"/>
</dbReference>
<protein>
    <recommendedName>
        <fullName evidence="6 7">Small ribosomal subunit protein uS14</fullName>
    </recommendedName>
</protein>
<comment type="subunit">
    <text evidence="7">Part of the 30S ribosomal subunit. Contacts proteins S3 and S10.</text>
</comment>
<keyword evidence="4 7" id="KW-0689">Ribosomal protein</keyword>
<dbReference type="FunFam" id="4.10.830.10:FF:000003">
    <property type="entry name" value="30S ribosomal protein S14"/>
    <property type="match status" value="1"/>
</dbReference>
<dbReference type="STRING" id="545501.BN997_02686"/>
<evidence type="ECO:0000313" key="8">
    <source>
        <dbReference type="EMBL" id="CEI82800.1"/>
    </source>
</evidence>
<dbReference type="GO" id="GO:0006412">
    <property type="term" value="P:translation"/>
    <property type="evidence" value="ECO:0007669"/>
    <property type="project" value="UniProtKB-UniRule"/>
</dbReference>
<dbReference type="GO" id="GO:0015935">
    <property type="term" value="C:small ribosomal subunit"/>
    <property type="evidence" value="ECO:0007669"/>
    <property type="project" value="TreeGrafter"/>
</dbReference>
<evidence type="ECO:0000256" key="5">
    <source>
        <dbReference type="ARBA" id="ARBA00023274"/>
    </source>
</evidence>
<dbReference type="InterPro" id="IPR018271">
    <property type="entry name" value="Ribosomal_uS14_CS"/>
</dbReference>
<dbReference type="OrthoDB" id="9810484at2"/>
<dbReference type="Pfam" id="PF00253">
    <property type="entry name" value="Ribosomal_S14"/>
    <property type="match status" value="1"/>
</dbReference>